<accession>A0A0M8ZPW0</accession>
<protein>
    <submittedName>
        <fullName evidence="1">Uncharacterized protein</fullName>
    </submittedName>
</protein>
<proteinExistence type="predicted"/>
<reference evidence="1 2" key="1">
    <citation type="submission" date="2015-07" db="EMBL/GenBank/DDBJ databases">
        <title>The genome of Melipona quadrifasciata.</title>
        <authorList>
            <person name="Pan H."/>
            <person name="Kapheim K."/>
        </authorList>
    </citation>
    <scope>NUCLEOTIDE SEQUENCE [LARGE SCALE GENOMIC DNA]</scope>
    <source>
        <strain evidence="1">0111107301</strain>
        <tissue evidence="1">Whole body</tissue>
    </source>
</reference>
<dbReference type="EMBL" id="KQ435922">
    <property type="protein sequence ID" value="KOX68665.1"/>
    <property type="molecule type" value="Genomic_DNA"/>
</dbReference>
<gene>
    <name evidence="1" type="ORF">WN51_04151</name>
</gene>
<organism evidence="1 2">
    <name type="scientific">Melipona quadrifasciata</name>
    <dbReference type="NCBI Taxonomy" id="166423"/>
    <lineage>
        <taxon>Eukaryota</taxon>
        <taxon>Metazoa</taxon>
        <taxon>Ecdysozoa</taxon>
        <taxon>Arthropoda</taxon>
        <taxon>Hexapoda</taxon>
        <taxon>Insecta</taxon>
        <taxon>Pterygota</taxon>
        <taxon>Neoptera</taxon>
        <taxon>Endopterygota</taxon>
        <taxon>Hymenoptera</taxon>
        <taxon>Apocrita</taxon>
        <taxon>Aculeata</taxon>
        <taxon>Apoidea</taxon>
        <taxon>Anthophila</taxon>
        <taxon>Apidae</taxon>
        <taxon>Melipona</taxon>
    </lineage>
</organism>
<evidence type="ECO:0000313" key="2">
    <source>
        <dbReference type="Proteomes" id="UP000053105"/>
    </source>
</evidence>
<dbReference type="AlphaFoldDB" id="A0A0M8ZPW0"/>
<evidence type="ECO:0000313" key="1">
    <source>
        <dbReference type="EMBL" id="KOX68665.1"/>
    </source>
</evidence>
<sequence length="120" mass="13827">MSWPGILAGVGGGHDSFYHLPQFAFCSLGANQFHPSLGGAYVSQLHDIDDKRLTQHILWEMLSKTGFCCSRYADKLFPYRERIKFRDNYDQCSSATILTTFRFHLQIHKKENCTLKSKIH</sequence>
<keyword evidence="2" id="KW-1185">Reference proteome</keyword>
<dbReference type="Proteomes" id="UP000053105">
    <property type="component" value="Unassembled WGS sequence"/>
</dbReference>
<name>A0A0M8ZPW0_9HYME</name>